<keyword evidence="1" id="KW-0808">Transferase</keyword>
<organism evidence="1 2">
    <name type="scientific">Desulfovibrio porci</name>
    <dbReference type="NCBI Taxonomy" id="2605782"/>
    <lineage>
        <taxon>Bacteria</taxon>
        <taxon>Pseudomonadati</taxon>
        <taxon>Thermodesulfobacteriota</taxon>
        <taxon>Desulfovibrionia</taxon>
        <taxon>Desulfovibrionales</taxon>
        <taxon>Desulfovibrionaceae</taxon>
        <taxon>Desulfovibrio</taxon>
    </lineage>
</organism>
<dbReference type="Proteomes" id="UP000477488">
    <property type="component" value="Unassembled WGS sequence"/>
</dbReference>
<keyword evidence="2" id="KW-1185">Reference proteome</keyword>
<dbReference type="GO" id="GO:0016301">
    <property type="term" value="F:kinase activity"/>
    <property type="evidence" value="ECO:0007669"/>
    <property type="project" value="UniProtKB-KW"/>
</dbReference>
<dbReference type="RefSeq" id="WP_154510104.1">
    <property type="nucleotide sequence ID" value="NZ_DBFWWU010000082.1"/>
</dbReference>
<proteinExistence type="predicted"/>
<accession>A0A6L5XK55</accession>
<name>A0A6L5XK55_9BACT</name>
<protein>
    <submittedName>
        <fullName evidence="1">Sensor histidine kinase</fullName>
    </submittedName>
</protein>
<gene>
    <name evidence="1" type="ORF">FYJ44_06020</name>
</gene>
<comment type="caution">
    <text evidence="1">The sequence shown here is derived from an EMBL/GenBank/DDBJ whole genome shotgun (WGS) entry which is preliminary data.</text>
</comment>
<keyword evidence="1" id="KW-0418">Kinase</keyword>
<reference evidence="1 2" key="1">
    <citation type="submission" date="2019-09" db="EMBL/GenBank/DDBJ databases">
        <title>In-depth cultivation of the pig gut microbiome towards novel bacterial diversity and tailored functional studies.</title>
        <authorList>
            <person name="Wylensek D."/>
            <person name="Hitch T.C.A."/>
            <person name="Clavel T."/>
        </authorList>
    </citation>
    <scope>NUCLEOTIDE SEQUENCE [LARGE SCALE GENOMIC DNA]</scope>
    <source>
        <strain evidence="1 2">PG-178-WT-4</strain>
    </source>
</reference>
<dbReference type="EMBL" id="VUMH01000004">
    <property type="protein sequence ID" value="MSS27613.1"/>
    <property type="molecule type" value="Genomic_DNA"/>
</dbReference>
<evidence type="ECO:0000313" key="1">
    <source>
        <dbReference type="EMBL" id="MSS27613.1"/>
    </source>
</evidence>
<evidence type="ECO:0000313" key="2">
    <source>
        <dbReference type="Proteomes" id="UP000477488"/>
    </source>
</evidence>
<dbReference type="AlphaFoldDB" id="A0A6L5XK55"/>
<sequence length="219" mass="23257">MNDSQCMARLLASAVHDMRNVLAVIRESAGLAQDMAALAGDALPRGERLLAALSEVQNQILQGAALAEGMEFMSQAGGAENENAGPCDLARVCRVFCRMAARQARAAQMRLVSGENEEPVWAPAPPLEVLRSLLEVFDLCASVGGQVTLRFTAGRQQKAEGVIIEVLEGVNADLALSALTGSPLLNGLRPGWQAVLMPWRDAGGRFFLSLAARDAESQS</sequence>